<dbReference type="InterPro" id="IPR011744">
    <property type="entry name" value="ATPase_gene1"/>
</dbReference>
<dbReference type="Pfam" id="PF09527">
    <property type="entry name" value="ATPase_gene1"/>
    <property type="match status" value="1"/>
</dbReference>
<organism evidence="2 3">
    <name type="scientific">Trichococcus patagoniensis</name>
    <dbReference type="NCBI Taxonomy" id="382641"/>
    <lineage>
        <taxon>Bacteria</taxon>
        <taxon>Bacillati</taxon>
        <taxon>Bacillota</taxon>
        <taxon>Bacilli</taxon>
        <taxon>Lactobacillales</taxon>
        <taxon>Carnobacteriaceae</taxon>
        <taxon>Trichococcus</taxon>
    </lineage>
</organism>
<keyword evidence="1" id="KW-1133">Transmembrane helix</keyword>
<name>A0A2T5IPU8_9LACT</name>
<keyword evidence="1" id="KW-0472">Membrane</keyword>
<sequence length="98" mass="10907">MAEKEPSPEKELIDKVKADSEKKLKMQKEGKDILFGIGTFGVVGWSIAVPVLMGIALGIYLDDTYEPEFSWTLTLLFAGVIIGCINAWLWIKKKSMGE</sequence>
<comment type="caution">
    <text evidence="2">The sequence shown here is derived from an EMBL/GenBank/DDBJ whole genome shotgun (WGS) entry which is preliminary data.</text>
</comment>
<gene>
    <name evidence="2" type="ORF">C8U37_103199</name>
</gene>
<protein>
    <submittedName>
        <fullName evidence="2">ATP synthase protein I</fullName>
    </submittedName>
</protein>
<evidence type="ECO:0000313" key="3">
    <source>
        <dbReference type="Proteomes" id="UP000244161"/>
    </source>
</evidence>
<dbReference type="EMBL" id="QAOM01000003">
    <property type="protein sequence ID" value="PTQ85810.1"/>
    <property type="molecule type" value="Genomic_DNA"/>
</dbReference>
<evidence type="ECO:0000256" key="1">
    <source>
        <dbReference type="SAM" id="Phobius"/>
    </source>
</evidence>
<dbReference type="OrthoDB" id="1708087at2"/>
<accession>A0A2T5IPU8</accession>
<reference evidence="2 3" key="1">
    <citation type="submission" date="2018-04" db="EMBL/GenBank/DDBJ databases">
        <title>Genomic Encyclopedia of Archaeal and Bacterial Type Strains, Phase II (KMG-II): from individual species to whole genera.</title>
        <authorList>
            <person name="Goeker M."/>
        </authorList>
    </citation>
    <scope>NUCLEOTIDE SEQUENCE [LARGE SCALE GENOMIC DNA]</scope>
    <source>
        <strain evidence="2 3">DSM 18806</strain>
    </source>
</reference>
<dbReference type="RefSeq" id="WP_108031816.1">
    <property type="nucleotide sequence ID" value="NZ_QAOM01000003.1"/>
</dbReference>
<dbReference type="NCBIfam" id="TIGR02230">
    <property type="entry name" value="ATPase_gene1"/>
    <property type="match status" value="1"/>
</dbReference>
<dbReference type="InterPro" id="IPR032820">
    <property type="entry name" value="ATPase_put"/>
</dbReference>
<proteinExistence type="predicted"/>
<feature type="transmembrane region" description="Helical" evidence="1">
    <location>
        <begin position="33"/>
        <end position="59"/>
    </location>
</feature>
<dbReference type="AlphaFoldDB" id="A0A2T5IPU8"/>
<feature type="transmembrane region" description="Helical" evidence="1">
    <location>
        <begin position="71"/>
        <end position="91"/>
    </location>
</feature>
<evidence type="ECO:0000313" key="2">
    <source>
        <dbReference type="EMBL" id="PTQ85810.1"/>
    </source>
</evidence>
<dbReference type="Proteomes" id="UP000244161">
    <property type="component" value="Unassembled WGS sequence"/>
</dbReference>
<keyword evidence="1" id="KW-0812">Transmembrane</keyword>
<keyword evidence="3" id="KW-1185">Reference proteome</keyword>